<dbReference type="RefSeq" id="WP_193990707.1">
    <property type="nucleotide sequence ID" value="NZ_JADEXP010000013.1"/>
</dbReference>
<feature type="transmembrane region" description="Helical" evidence="1">
    <location>
        <begin position="15"/>
        <end position="32"/>
    </location>
</feature>
<evidence type="ECO:0000259" key="2">
    <source>
        <dbReference type="PROSITE" id="PS50837"/>
    </source>
</evidence>
<feature type="transmembrane region" description="Helical" evidence="1">
    <location>
        <begin position="44"/>
        <end position="64"/>
    </location>
</feature>
<gene>
    <name evidence="3" type="ORF">IQ260_03000</name>
</gene>
<dbReference type="PANTHER" id="PTHR46844:SF1">
    <property type="entry name" value="SLR5058 PROTEIN"/>
    <property type="match status" value="1"/>
</dbReference>
<evidence type="ECO:0000256" key="1">
    <source>
        <dbReference type="SAM" id="Phobius"/>
    </source>
</evidence>
<dbReference type="EMBL" id="JADEXP010000013">
    <property type="protein sequence ID" value="MBE9065614.1"/>
    <property type="molecule type" value="Genomic_DNA"/>
</dbReference>
<dbReference type="InterPro" id="IPR042095">
    <property type="entry name" value="SUMF_sf"/>
</dbReference>
<dbReference type="SUPFAM" id="SSF56436">
    <property type="entry name" value="C-type lectin-like"/>
    <property type="match status" value="1"/>
</dbReference>
<dbReference type="PANTHER" id="PTHR46844">
    <property type="entry name" value="SLR5058 PROTEIN"/>
    <property type="match status" value="1"/>
</dbReference>
<dbReference type="AlphaFoldDB" id="A0A928X139"/>
<reference evidence="3" key="1">
    <citation type="submission" date="2020-10" db="EMBL/GenBank/DDBJ databases">
        <authorList>
            <person name="Castelo-Branco R."/>
            <person name="Eusebio N."/>
            <person name="Adriana R."/>
            <person name="Vieira A."/>
            <person name="Brugerolle De Fraissinette N."/>
            <person name="Rezende De Castro R."/>
            <person name="Schneider M.P."/>
            <person name="Vasconcelos V."/>
            <person name="Leao P.N."/>
        </authorList>
    </citation>
    <scope>NUCLEOTIDE SEQUENCE</scope>
    <source>
        <strain evidence="3">LEGE 11479</strain>
    </source>
</reference>
<evidence type="ECO:0000313" key="3">
    <source>
        <dbReference type="EMBL" id="MBE9065614.1"/>
    </source>
</evidence>
<feature type="domain" description="NACHT" evidence="2">
    <location>
        <begin position="171"/>
        <end position="302"/>
    </location>
</feature>
<organism evidence="3 4">
    <name type="scientific">Leptolyngbya cf. ectocarpi LEGE 11479</name>
    <dbReference type="NCBI Taxonomy" id="1828722"/>
    <lineage>
        <taxon>Bacteria</taxon>
        <taxon>Bacillati</taxon>
        <taxon>Cyanobacteriota</taxon>
        <taxon>Cyanophyceae</taxon>
        <taxon>Leptolyngbyales</taxon>
        <taxon>Leptolyngbyaceae</taxon>
        <taxon>Leptolyngbya group</taxon>
        <taxon>Leptolyngbya</taxon>
    </lineage>
</organism>
<keyword evidence="1" id="KW-0472">Membrane</keyword>
<dbReference type="Gene3D" id="3.40.50.300">
    <property type="entry name" value="P-loop containing nucleotide triphosphate hydrolases"/>
    <property type="match status" value="1"/>
</dbReference>
<comment type="caution">
    <text evidence="3">The sequence shown here is derived from an EMBL/GenBank/DDBJ whole genome shotgun (WGS) entry which is preliminary data.</text>
</comment>
<dbReference type="Pfam" id="PF05729">
    <property type="entry name" value="NACHT"/>
    <property type="match status" value="1"/>
</dbReference>
<dbReference type="InterPro" id="IPR007111">
    <property type="entry name" value="NACHT_NTPase"/>
</dbReference>
<dbReference type="InterPro" id="IPR016187">
    <property type="entry name" value="CTDL_fold"/>
</dbReference>
<accession>A0A928X139</accession>
<keyword evidence="1" id="KW-1133">Transmembrane helix</keyword>
<dbReference type="Proteomes" id="UP000615026">
    <property type="component" value="Unassembled WGS sequence"/>
</dbReference>
<dbReference type="InterPro" id="IPR027417">
    <property type="entry name" value="P-loop_NTPase"/>
</dbReference>
<keyword evidence="1" id="KW-0812">Transmembrane</keyword>
<name>A0A928X139_LEPEC</name>
<dbReference type="PROSITE" id="PS50837">
    <property type="entry name" value="NACHT"/>
    <property type="match status" value="1"/>
</dbReference>
<proteinExistence type="predicted"/>
<protein>
    <submittedName>
        <fullName evidence="3">NACHT domain-containing protein</fullName>
    </submittedName>
</protein>
<evidence type="ECO:0000313" key="4">
    <source>
        <dbReference type="Proteomes" id="UP000615026"/>
    </source>
</evidence>
<dbReference type="Gene3D" id="3.90.1580.10">
    <property type="entry name" value="paralog of FGE (formylglycine-generating enzyme)"/>
    <property type="match status" value="1"/>
</dbReference>
<keyword evidence="4" id="KW-1185">Reference proteome</keyword>
<sequence length="954" mass="109551">MNEFLKVFKGLFENPFTLGLAAFPIALSIYEFNRYIEPNSQGSLLKAIFLFLVGVAVSTSSTIVSDIWKAKKPSIANWFIEKIDTFQLWLTDRFQSKYYQNLAYDCESYKTEGLKTGESITLDLAKVFVSLTVARETPENISAALIPSQNTTEDLDFWEILAQNYKQSNLLQIAIIAPPGAGKTTMLRHIALAYARNAQRRQHPKAPQLIPVLLELRNEEIQKEILSKDPPTLADLIQEQTWVKKLEPPRNWFKNRIDKGKCLIMLDGLDEVADLVQRQKVSKWVNEQMRGCSCIFICTSRPYGYRSAPIERVKLVLEIKPFNLKQVERFIQQFISQRDFSHDWNSLPSDRRTGKQRSETTNNRDSSQYLIEQIKQDASLRAMAVNPLLLRLIVTVYCSRGTLPSYRVDLYERICDILLERIERRQDNNRDISPLLKERQIQKVLQTLALGLMKGDTPRGKTTLFTLLEGRALIENRLKDIAGENIESSSFFKDIDALTGLLMEREKGVWQFPHKSFQEYLAALEIRDKPENLTLLTYNLDDSWWEETIRFYAVEKDADAIVKRALAQSTAKSLALAYACVVTEEAPVSSGLRKELTGKLEAGLASEDWETFRLAASVQVIQRIKKFIQVNDKLAVDYSGYVTNAEYQLFLEANFKSPVSFFNRRSVEERSPSQGAEATSSVEYGDPKAPVLGISSEDAHAFCDWLTIHYLPNELSEGTIRYRVISNEEIQSHRIAKDKELENRGGIRLVRQHSQDIIPFLSYRRITPPNHPLQCRAIGLLRGKYHPSSPNLFRKGQIVATDGTIIDTVLLGRVLRTARKLDLSKNQIWVVFPRTRSRKRSHTDSPYLHVQIKGVKAPQYHRSTLNNTDLLATVDEDIWKIDSFSVRGIVINQNPQRGYIMVEIKTNPYHPGREAQSFELRLEGRLPSDVVGTFWNFRVERRKYKLVIRECFRP</sequence>
<dbReference type="SUPFAM" id="SSF52540">
    <property type="entry name" value="P-loop containing nucleoside triphosphate hydrolases"/>
    <property type="match status" value="1"/>
</dbReference>